<keyword evidence="9" id="KW-1185">Reference proteome</keyword>
<name>A0AA38RJ32_9PEZI</name>
<organism evidence="8 9">
    <name type="scientific">Pleurostoma richardsiae</name>
    <dbReference type="NCBI Taxonomy" id="41990"/>
    <lineage>
        <taxon>Eukaryota</taxon>
        <taxon>Fungi</taxon>
        <taxon>Dikarya</taxon>
        <taxon>Ascomycota</taxon>
        <taxon>Pezizomycotina</taxon>
        <taxon>Sordariomycetes</taxon>
        <taxon>Sordariomycetidae</taxon>
        <taxon>Calosphaeriales</taxon>
        <taxon>Pleurostomataceae</taxon>
        <taxon>Pleurostoma</taxon>
    </lineage>
</organism>
<sequence length="509" mass="57005">MRRRGPSGSQGSQTSKGVLGKEPCSKNSKFVERKTQRDREWRAPSPLQLQSAIPAWSFELDDTERFLLDHYIQRFSRVYPTCSDPSNPFLRVFLPLSVRSRAVLDALLALSGVQCWENGSFTLGARLLRVRQNALRSCIELVEGVTHSSQTQHCPLEFAFSGPEKADSTIEWAIDCTDATRREEVLHLLASCVLFMLYEKLAGEGGRHGSPHLQFLARILPANVIRATTRASPPGGSGNRIWSDEFQFLASLFLYNDLVWSTSLGTPTLFDLYLHLEEGAVATHDEFSQDRGSSYSSRRFQFPHIIARISAGDRGVTDAEIASWQGTLDWLPSFALAPHKKRQAHCPVPISEPALVMDPRFRFLGVIINLEGLDESGAITELYRVAAATYRRTSLSRCSVETAPDGSAMDIDVCEQPVGNLASWAVQLISHLPEGSVFENSLLWPMGVIAKVLTASDTEERQMVMNRLKSLERRFKMRNFCRVREYLEKVWTSSDMGEAVQDEEAVLFG</sequence>
<dbReference type="InterPro" id="IPR021858">
    <property type="entry name" value="Fun_TF"/>
</dbReference>
<evidence type="ECO:0000313" key="9">
    <source>
        <dbReference type="Proteomes" id="UP001174694"/>
    </source>
</evidence>
<feature type="region of interest" description="Disordered" evidence="7">
    <location>
        <begin position="1"/>
        <end position="45"/>
    </location>
</feature>
<evidence type="ECO:0000256" key="4">
    <source>
        <dbReference type="ARBA" id="ARBA00023125"/>
    </source>
</evidence>
<accession>A0AA38RJ32</accession>
<feature type="compositionally biased region" description="Polar residues" evidence="7">
    <location>
        <begin position="7"/>
        <end position="16"/>
    </location>
</feature>
<evidence type="ECO:0000313" key="8">
    <source>
        <dbReference type="EMBL" id="KAJ9150671.1"/>
    </source>
</evidence>
<dbReference type="AlphaFoldDB" id="A0AA38RJ32"/>
<reference evidence="8" key="1">
    <citation type="submission" date="2022-07" db="EMBL/GenBank/DDBJ databases">
        <title>Fungi with potential for degradation of polypropylene.</title>
        <authorList>
            <person name="Gostincar C."/>
        </authorList>
    </citation>
    <scope>NUCLEOTIDE SEQUENCE</scope>
    <source>
        <strain evidence="8">EXF-13308</strain>
    </source>
</reference>
<dbReference type="GO" id="GO:0005634">
    <property type="term" value="C:nucleus"/>
    <property type="evidence" value="ECO:0007669"/>
    <property type="project" value="UniProtKB-SubCell"/>
</dbReference>
<dbReference type="Pfam" id="PF11951">
    <property type="entry name" value="Fungal_trans_2"/>
    <property type="match status" value="2"/>
</dbReference>
<protein>
    <submittedName>
        <fullName evidence="8">Fungal specific transcription factor domain-containing protein</fullName>
    </submittedName>
</protein>
<dbReference type="Proteomes" id="UP001174694">
    <property type="component" value="Unassembled WGS sequence"/>
</dbReference>
<evidence type="ECO:0000256" key="3">
    <source>
        <dbReference type="ARBA" id="ARBA00023015"/>
    </source>
</evidence>
<evidence type="ECO:0000256" key="7">
    <source>
        <dbReference type="SAM" id="MobiDB-lite"/>
    </source>
</evidence>
<dbReference type="GO" id="GO:0003700">
    <property type="term" value="F:DNA-binding transcription factor activity"/>
    <property type="evidence" value="ECO:0007669"/>
    <property type="project" value="TreeGrafter"/>
</dbReference>
<dbReference type="EMBL" id="JANBVO010000007">
    <property type="protein sequence ID" value="KAJ9150671.1"/>
    <property type="molecule type" value="Genomic_DNA"/>
</dbReference>
<keyword evidence="6" id="KW-0539">Nucleus</keyword>
<evidence type="ECO:0000256" key="5">
    <source>
        <dbReference type="ARBA" id="ARBA00023163"/>
    </source>
</evidence>
<keyword evidence="4" id="KW-0238">DNA-binding</keyword>
<keyword evidence="3" id="KW-0805">Transcription regulation</keyword>
<dbReference type="GO" id="GO:0000976">
    <property type="term" value="F:transcription cis-regulatory region binding"/>
    <property type="evidence" value="ECO:0007669"/>
    <property type="project" value="TreeGrafter"/>
</dbReference>
<comment type="caution">
    <text evidence="8">The sequence shown here is derived from an EMBL/GenBank/DDBJ whole genome shotgun (WGS) entry which is preliminary data.</text>
</comment>
<dbReference type="GO" id="GO:0045944">
    <property type="term" value="P:positive regulation of transcription by RNA polymerase II"/>
    <property type="evidence" value="ECO:0007669"/>
    <property type="project" value="TreeGrafter"/>
</dbReference>
<keyword evidence="5" id="KW-0804">Transcription</keyword>
<proteinExistence type="predicted"/>
<dbReference type="PANTHER" id="PTHR37534:SF49">
    <property type="entry name" value="LYSINE BIOSYNTHESIS REGULATORY PROTEIN LYS14"/>
    <property type="match status" value="1"/>
</dbReference>
<feature type="compositionally biased region" description="Basic and acidic residues" evidence="7">
    <location>
        <begin position="29"/>
        <end position="42"/>
    </location>
</feature>
<keyword evidence="2" id="KW-0862">Zinc</keyword>
<evidence type="ECO:0000256" key="2">
    <source>
        <dbReference type="ARBA" id="ARBA00022833"/>
    </source>
</evidence>
<comment type="subcellular location">
    <subcellularLocation>
        <location evidence="1">Nucleus</location>
    </subcellularLocation>
</comment>
<gene>
    <name evidence="8" type="ORF">NKR23_g3422</name>
</gene>
<evidence type="ECO:0000256" key="1">
    <source>
        <dbReference type="ARBA" id="ARBA00004123"/>
    </source>
</evidence>
<evidence type="ECO:0000256" key="6">
    <source>
        <dbReference type="ARBA" id="ARBA00023242"/>
    </source>
</evidence>
<dbReference type="PANTHER" id="PTHR37534">
    <property type="entry name" value="TRANSCRIPTIONAL ACTIVATOR PROTEIN UGA3"/>
    <property type="match status" value="1"/>
</dbReference>